<proteinExistence type="predicted"/>
<dbReference type="EMBL" id="JBHTBH010000020">
    <property type="protein sequence ID" value="MFC7331390.1"/>
    <property type="molecule type" value="Genomic_DNA"/>
</dbReference>
<keyword evidence="2" id="KW-1185">Reference proteome</keyword>
<sequence>MSARPDLNGSGTIPTYRYGWAPPTLATRRQLRALGLRPGGQDPVAQLLWRRGRRRADLYEIAKAAKVRPMTPRRWRAVARALLARHTCRTCGEVFEHCLPRSTGWTCPPCAERIPADPEWEVAA</sequence>
<name>A0ABW2KPP9_9ACTN</name>
<organism evidence="1 2">
    <name type="scientific">Marinactinospora rubrisoli</name>
    <dbReference type="NCBI Taxonomy" id="2715399"/>
    <lineage>
        <taxon>Bacteria</taxon>
        <taxon>Bacillati</taxon>
        <taxon>Actinomycetota</taxon>
        <taxon>Actinomycetes</taxon>
        <taxon>Streptosporangiales</taxon>
        <taxon>Nocardiopsidaceae</taxon>
        <taxon>Marinactinospora</taxon>
    </lineage>
</organism>
<protein>
    <submittedName>
        <fullName evidence="1">RRQRL motif-containing zinc-binding protein</fullName>
    </submittedName>
</protein>
<evidence type="ECO:0000313" key="2">
    <source>
        <dbReference type="Proteomes" id="UP001596540"/>
    </source>
</evidence>
<accession>A0ABW2KPP9</accession>
<dbReference type="Proteomes" id="UP001596540">
    <property type="component" value="Unassembled WGS sequence"/>
</dbReference>
<gene>
    <name evidence="1" type="ORF">ACFQRF_26970</name>
</gene>
<comment type="caution">
    <text evidence="1">The sequence shown here is derived from an EMBL/GenBank/DDBJ whole genome shotgun (WGS) entry which is preliminary data.</text>
</comment>
<dbReference type="InterPro" id="IPR048142">
    <property type="entry name" value="QRL_CxxC_CxxC"/>
</dbReference>
<dbReference type="RefSeq" id="WP_379874204.1">
    <property type="nucleotide sequence ID" value="NZ_JBHTBH010000020.1"/>
</dbReference>
<evidence type="ECO:0000313" key="1">
    <source>
        <dbReference type="EMBL" id="MFC7331390.1"/>
    </source>
</evidence>
<dbReference type="NCBIfam" id="NF041638">
    <property type="entry name" value="QRL_CxxC_CxxC"/>
    <property type="match status" value="1"/>
</dbReference>
<reference evidence="2" key="1">
    <citation type="journal article" date="2019" name="Int. J. Syst. Evol. Microbiol.">
        <title>The Global Catalogue of Microorganisms (GCM) 10K type strain sequencing project: providing services to taxonomists for standard genome sequencing and annotation.</title>
        <authorList>
            <consortium name="The Broad Institute Genomics Platform"/>
            <consortium name="The Broad Institute Genome Sequencing Center for Infectious Disease"/>
            <person name="Wu L."/>
            <person name="Ma J."/>
        </authorList>
    </citation>
    <scope>NUCLEOTIDE SEQUENCE [LARGE SCALE GENOMIC DNA]</scope>
    <source>
        <strain evidence="2">CGMCC 4.7382</strain>
    </source>
</reference>